<sequence>MDDGDEVNLVTEAQSKLRLGDSLDSGPNLVPETSGVSLSSSNPTNTSPVESTVINNFVLDVRITDFEKKGDGMNAFIVYKLITKAENAPGISDRTYEVWRRFSDFLGLHDKLFEKYISKGVVVPAAPEKSITAMTKTKFSFLATSDPATSREVAVRRARQLERFMKRVIQHPRLAVDCDVRDFLTIEVDGCVCMICLTYFHVVFLFNNREVFKQHTFTSIEKHNTIQH</sequence>
<dbReference type="Gene3D" id="3.30.1520.10">
    <property type="entry name" value="Phox-like domain"/>
    <property type="match status" value="1"/>
</dbReference>
<proteinExistence type="predicted"/>
<reference evidence="5" key="1">
    <citation type="submission" date="2017-02" db="UniProtKB">
        <authorList>
            <consortium name="WormBaseParasite"/>
        </authorList>
    </citation>
    <scope>IDENTIFICATION</scope>
</reference>
<evidence type="ECO:0000313" key="4">
    <source>
        <dbReference type="Proteomes" id="UP000267027"/>
    </source>
</evidence>
<dbReference type="SUPFAM" id="SSF64268">
    <property type="entry name" value="PX domain"/>
    <property type="match status" value="1"/>
</dbReference>
<dbReference type="AlphaFoldDB" id="A0A0R3Q204"/>
<gene>
    <name evidence="3" type="ORF">ACOC_LOCUS13094</name>
</gene>
<feature type="region of interest" description="Disordered" evidence="1">
    <location>
        <begin position="19"/>
        <end position="48"/>
    </location>
</feature>
<organism evidence="5">
    <name type="scientific">Angiostrongylus costaricensis</name>
    <name type="common">Nematode worm</name>
    <dbReference type="NCBI Taxonomy" id="334426"/>
    <lineage>
        <taxon>Eukaryota</taxon>
        <taxon>Metazoa</taxon>
        <taxon>Ecdysozoa</taxon>
        <taxon>Nematoda</taxon>
        <taxon>Chromadorea</taxon>
        <taxon>Rhabditida</taxon>
        <taxon>Rhabditina</taxon>
        <taxon>Rhabditomorpha</taxon>
        <taxon>Strongyloidea</taxon>
        <taxon>Metastrongylidae</taxon>
        <taxon>Angiostrongylus</taxon>
    </lineage>
</organism>
<dbReference type="InterPro" id="IPR001683">
    <property type="entry name" value="PX_dom"/>
</dbReference>
<accession>A0A0R3Q204</accession>
<dbReference type="Proteomes" id="UP000267027">
    <property type="component" value="Unassembled WGS sequence"/>
</dbReference>
<dbReference type="InterPro" id="IPR036871">
    <property type="entry name" value="PX_dom_sf"/>
</dbReference>
<evidence type="ECO:0000256" key="1">
    <source>
        <dbReference type="SAM" id="MobiDB-lite"/>
    </source>
</evidence>
<dbReference type="SMART" id="SM00312">
    <property type="entry name" value="PX"/>
    <property type="match status" value="1"/>
</dbReference>
<dbReference type="Pfam" id="PF00787">
    <property type="entry name" value="PX"/>
    <property type="match status" value="1"/>
</dbReference>
<evidence type="ECO:0000313" key="5">
    <source>
        <dbReference type="WBParaSite" id="ACOC_0001309301-mRNA-1"/>
    </source>
</evidence>
<dbReference type="WBParaSite" id="ACOC_0001309301-mRNA-1">
    <property type="protein sequence ID" value="ACOC_0001309301-mRNA-1"/>
    <property type="gene ID" value="ACOC_0001309301"/>
</dbReference>
<dbReference type="PROSITE" id="PS50195">
    <property type="entry name" value="PX"/>
    <property type="match status" value="1"/>
</dbReference>
<protein>
    <submittedName>
        <fullName evidence="5">PX domain-containing protein</fullName>
    </submittedName>
</protein>
<dbReference type="PANTHER" id="PTHR10555">
    <property type="entry name" value="SORTING NEXIN"/>
    <property type="match status" value="1"/>
</dbReference>
<evidence type="ECO:0000313" key="3">
    <source>
        <dbReference type="EMBL" id="VDM64679.1"/>
    </source>
</evidence>
<dbReference type="STRING" id="334426.A0A0R3Q204"/>
<dbReference type="GO" id="GO:0005829">
    <property type="term" value="C:cytosol"/>
    <property type="evidence" value="ECO:0007669"/>
    <property type="project" value="GOC"/>
</dbReference>
<dbReference type="GO" id="GO:0035091">
    <property type="term" value="F:phosphatidylinositol binding"/>
    <property type="evidence" value="ECO:0007669"/>
    <property type="project" value="InterPro"/>
</dbReference>
<dbReference type="GO" id="GO:0034498">
    <property type="term" value="P:early endosome to Golgi transport"/>
    <property type="evidence" value="ECO:0007669"/>
    <property type="project" value="TreeGrafter"/>
</dbReference>
<evidence type="ECO:0000259" key="2">
    <source>
        <dbReference type="PROSITE" id="PS50195"/>
    </source>
</evidence>
<reference evidence="3 4" key="2">
    <citation type="submission" date="2018-11" db="EMBL/GenBank/DDBJ databases">
        <authorList>
            <consortium name="Pathogen Informatics"/>
        </authorList>
    </citation>
    <scope>NUCLEOTIDE SEQUENCE [LARGE SCALE GENOMIC DNA]</scope>
    <source>
        <strain evidence="3 4">Costa Rica</strain>
    </source>
</reference>
<dbReference type="OrthoDB" id="271164at2759"/>
<keyword evidence="4" id="KW-1185">Reference proteome</keyword>
<dbReference type="PANTHER" id="PTHR10555:SF170">
    <property type="entry name" value="FI18122P1"/>
    <property type="match status" value="1"/>
</dbReference>
<feature type="compositionally biased region" description="Low complexity" evidence="1">
    <location>
        <begin position="36"/>
        <end position="48"/>
    </location>
</feature>
<dbReference type="GO" id="GO:0010008">
    <property type="term" value="C:endosome membrane"/>
    <property type="evidence" value="ECO:0007669"/>
    <property type="project" value="TreeGrafter"/>
</dbReference>
<dbReference type="EMBL" id="UYYA01005481">
    <property type="protein sequence ID" value="VDM64679.1"/>
    <property type="molecule type" value="Genomic_DNA"/>
</dbReference>
<name>A0A0R3Q204_ANGCS</name>
<feature type="domain" description="PX" evidence="2">
    <location>
        <begin position="57"/>
        <end position="191"/>
    </location>
</feature>